<keyword evidence="5" id="KW-1185">Reference proteome</keyword>
<dbReference type="InterPro" id="IPR043144">
    <property type="entry name" value="Mal/L-sulf/L-lact_DH-like_ah"/>
</dbReference>
<keyword evidence="2" id="KW-0560">Oxidoreductase</keyword>
<accession>A0ABS3QX06</accession>
<feature type="region of interest" description="Disordered" evidence="3">
    <location>
        <begin position="220"/>
        <end position="240"/>
    </location>
</feature>
<comment type="caution">
    <text evidence="4">The sequence shown here is derived from an EMBL/GenBank/DDBJ whole genome shotgun (WGS) entry which is preliminary data.</text>
</comment>
<feature type="region of interest" description="Disordered" evidence="3">
    <location>
        <begin position="1"/>
        <end position="28"/>
    </location>
</feature>
<comment type="similarity">
    <text evidence="1">Belongs to the LDH2/MDH2 oxidoreductase family.</text>
</comment>
<dbReference type="PANTHER" id="PTHR11091:SF0">
    <property type="entry name" value="MALATE DEHYDROGENASE"/>
    <property type="match status" value="1"/>
</dbReference>
<proteinExistence type="inferred from homology"/>
<evidence type="ECO:0000256" key="1">
    <source>
        <dbReference type="ARBA" id="ARBA00006056"/>
    </source>
</evidence>
<dbReference type="RefSeq" id="WP_208266776.1">
    <property type="nucleotide sequence ID" value="NZ_BAAAGM010000083.1"/>
</dbReference>
<dbReference type="Pfam" id="PF02615">
    <property type="entry name" value="Ldh_2"/>
    <property type="match status" value="1"/>
</dbReference>
<dbReference type="SUPFAM" id="SSF89733">
    <property type="entry name" value="L-sulfolactate dehydrogenase-like"/>
    <property type="match status" value="1"/>
</dbReference>
<dbReference type="Proteomes" id="UP000666915">
    <property type="component" value="Unassembled WGS sequence"/>
</dbReference>
<dbReference type="InterPro" id="IPR043143">
    <property type="entry name" value="Mal/L-sulf/L-lact_DH-like_NADP"/>
</dbReference>
<evidence type="ECO:0000256" key="3">
    <source>
        <dbReference type="SAM" id="MobiDB-lite"/>
    </source>
</evidence>
<evidence type="ECO:0000313" key="4">
    <source>
        <dbReference type="EMBL" id="MBO2438466.1"/>
    </source>
</evidence>
<reference evidence="4 5" key="1">
    <citation type="submission" date="2021-03" db="EMBL/GenBank/DDBJ databases">
        <authorList>
            <person name="Kanchanasin P."/>
            <person name="Saeng-In P."/>
            <person name="Phongsopitanun W."/>
            <person name="Yuki M."/>
            <person name="Kudo T."/>
            <person name="Ohkuma M."/>
            <person name="Tanasupawat S."/>
        </authorList>
    </citation>
    <scope>NUCLEOTIDE SEQUENCE [LARGE SCALE GENOMIC DNA]</scope>
    <source>
        <strain evidence="4 5">L46</strain>
    </source>
</reference>
<protein>
    <submittedName>
        <fullName evidence="4">Ldh family oxidoreductase</fullName>
    </submittedName>
</protein>
<name>A0ABS3QX06_9ACTN</name>
<organism evidence="4 5">
    <name type="scientific">Actinomadura nitritigenes</name>
    <dbReference type="NCBI Taxonomy" id="134602"/>
    <lineage>
        <taxon>Bacteria</taxon>
        <taxon>Bacillati</taxon>
        <taxon>Actinomycetota</taxon>
        <taxon>Actinomycetes</taxon>
        <taxon>Streptosporangiales</taxon>
        <taxon>Thermomonosporaceae</taxon>
        <taxon>Actinomadura</taxon>
    </lineage>
</organism>
<dbReference type="EMBL" id="JAGEOK010000007">
    <property type="protein sequence ID" value="MBO2438466.1"/>
    <property type="molecule type" value="Genomic_DNA"/>
</dbReference>
<gene>
    <name evidence="4" type="ORF">J4557_13155</name>
</gene>
<sequence length="391" mass="40481">MTTTSPFRRPSPVPDRPDDPGTARRTAAPSVRAAYTDLLDFAVAVFRRQGLPSARADAAARALCYGDLTGMTSHGLTNLTRLYLPLFEDGRVDPGAEPRPVADRGASVLLDARRALGLWAAEAAMDLAVERAATFGIGMVAVRGATHFGCAGHHALRAVQHAMIGLVAANCGGQRIARPPGGAVAMLGTNPLSVAAPAGPHPPFVLDMSTTAAPTGRVRQAAREGRPLPAGVLRDDGGTPVTDPSAFDEGRAHLMWLGGEAGQYKGFGLGIAVEVLAAVVSGAALGAHPDALDGDGGPTGRDDGIGFLTAAIAPDALRTGAALDAGTLFGALLGCPPSDPSEPVRYPGWHEHRRAQERLRTGVPLSEDLYRELRRTAARLDVPAPAALERA</sequence>
<evidence type="ECO:0000256" key="2">
    <source>
        <dbReference type="ARBA" id="ARBA00023002"/>
    </source>
</evidence>
<dbReference type="Gene3D" id="1.10.1530.10">
    <property type="match status" value="1"/>
</dbReference>
<dbReference type="InterPro" id="IPR003767">
    <property type="entry name" value="Malate/L-lactate_DH-like"/>
</dbReference>
<dbReference type="Gene3D" id="3.30.1370.60">
    <property type="entry name" value="Hypothetical oxidoreductase yiak, domain 2"/>
    <property type="match status" value="1"/>
</dbReference>
<dbReference type="InterPro" id="IPR036111">
    <property type="entry name" value="Mal/L-sulfo/L-lacto_DH-like_sf"/>
</dbReference>
<dbReference type="PANTHER" id="PTHR11091">
    <property type="entry name" value="OXIDOREDUCTASE-RELATED"/>
    <property type="match status" value="1"/>
</dbReference>
<evidence type="ECO:0000313" key="5">
    <source>
        <dbReference type="Proteomes" id="UP000666915"/>
    </source>
</evidence>